<keyword evidence="1" id="KW-0472">Membrane</keyword>
<proteinExistence type="predicted"/>
<keyword evidence="1" id="KW-0812">Transmembrane</keyword>
<reference evidence="2 3" key="1">
    <citation type="journal article" date="2014" name="Agronomy (Basel)">
        <title>A Draft Genome Sequence for Ensete ventricosum, the Drought-Tolerant Tree Against Hunger.</title>
        <authorList>
            <person name="Harrison J."/>
            <person name="Moore K.A."/>
            <person name="Paszkiewicz K."/>
            <person name="Jones T."/>
            <person name="Grant M."/>
            <person name="Ambacheew D."/>
            <person name="Muzemil S."/>
            <person name="Studholme D.J."/>
        </authorList>
    </citation>
    <scope>NUCLEOTIDE SEQUENCE [LARGE SCALE GENOMIC DNA]</scope>
</reference>
<organism evidence="2 3">
    <name type="scientific">Ensete ventricosum</name>
    <name type="common">Abyssinian banana</name>
    <name type="synonym">Musa ensete</name>
    <dbReference type="NCBI Taxonomy" id="4639"/>
    <lineage>
        <taxon>Eukaryota</taxon>
        <taxon>Viridiplantae</taxon>
        <taxon>Streptophyta</taxon>
        <taxon>Embryophyta</taxon>
        <taxon>Tracheophyta</taxon>
        <taxon>Spermatophyta</taxon>
        <taxon>Magnoliopsida</taxon>
        <taxon>Liliopsida</taxon>
        <taxon>Zingiberales</taxon>
        <taxon>Musaceae</taxon>
        <taxon>Ensete</taxon>
    </lineage>
</organism>
<name>A0A427A4S7_ENSVE</name>
<protein>
    <submittedName>
        <fullName evidence="2">Uncharacterized protein</fullName>
    </submittedName>
</protein>
<evidence type="ECO:0000313" key="2">
    <source>
        <dbReference type="EMBL" id="RRT71201.1"/>
    </source>
</evidence>
<evidence type="ECO:0000313" key="3">
    <source>
        <dbReference type="Proteomes" id="UP000287651"/>
    </source>
</evidence>
<keyword evidence="1" id="KW-1133">Transmembrane helix</keyword>
<dbReference type="AlphaFoldDB" id="A0A427A4S7"/>
<accession>A0A427A4S7</accession>
<dbReference type="Proteomes" id="UP000287651">
    <property type="component" value="Unassembled WGS sequence"/>
</dbReference>
<sequence length="143" mass="15976">MSRPLTASNMDNSRDCCTSEMPRHCLFAISSLQQRNLFADLLLRCCSITATSLLHRCDAAAVLPLCRCDTTASRVSLHFSFSFFFFLLPFSFLLYSSIRPSSSTSFTSSSKHWYAPTYCVGTPIQSGMCHATNQSTHGLRLIR</sequence>
<evidence type="ECO:0000256" key="1">
    <source>
        <dbReference type="SAM" id="Phobius"/>
    </source>
</evidence>
<comment type="caution">
    <text evidence="2">The sequence shown here is derived from an EMBL/GenBank/DDBJ whole genome shotgun (WGS) entry which is preliminary data.</text>
</comment>
<gene>
    <name evidence="2" type="ORF">B296_00035762</name>
</gene>
<feature type="transmembrane region" description="Helical" evidence="1">
    <location>
        <begin position="75"/>
        <end position="95"/>
    </location>
</feature>
<dbReference type="EMBL" id="AMZH03003774">
    <property type="protein sequence ID" value="RRT71201.1"/>
    <property type="molecule type" value="Genomic_DNA"/>
</dbReference>